<dbReference type="InterPro" id="IPR000073">
    <property type="entry name" value="AB_hydrolase_1"/>
</dbReference>
<organism evidence="3 4">
    <name type="scientific">Asticcacaulis aquaticus</name>
    <dbReference type="NCBI Taxonomy" id="2984212"/>
    <lineage>
        <taxon>Bacteria</taxon>
        <taxon>Pseudomonadati</taxon>
        <taxon>Pseudomonadota</taxon>
        <taxon>Alphaproteobacteria</taxon>
        <taxon>Caulobacterales</taxon>
        <taxon>Caulobacteraceae</taxon>
        <taxon>Asticcacaulis</taxon>
    </lineage>
</organism>
<evidence type="ECO:0000259" key="2">
    <source>
        <dbReference type="Pfam" id="PF12697"/>
    </source>
</evidence>
<dbReference type="EMBL" id="JAQQKX010000006">
    <property type="protein sequence ID" value="MDC7683388.1"/>
    <property type="molecule type" value="Genomic_DNA"/>
</dbReference>
<reference evidence="3 4" key="1">
    <citation type="submission" date="2023-01" db="EMBL/GenBank/DDBJ databases">
        <title>Novel species of the genus Asticcacaulis isolated from rivers.</title>
        <authorList>
            <person name="Lu H."/>
        </authorList>
    </citation>
    <scope>NUCLEOTIDE SEQUENCE [LARGE SCALE GENOMIC DNA]</scope>
    <source>
        <strain evidence="3 4">BYS171W</strain>
    </source>
</reference>
<gene>
    <name evidence="3" type="ORF">PQU92_08885</name>
</gene>
<evidence type="ECO:0000313" key="3">
    <source>
        <dbReference type="EMBL" id="MDC7683388.1"/>
    </source>
</evidence>
<evidence type="ECO:0000256" key="1">
    <source>
        <dbReference type="ARBA" id="ARBA00022801"/>
    </source>
</evidence>
<feature type="domain" description="AB hydrolase-1" evidence="2">
    <location>
        <begin position="57"/>
        <end position="305"/>
    </location>
</feature>
<dbReference type="SUPFAM" id="SSF53474">
    <property type="entry name" value="alpha/beta-Hydrolases"/>
    <property type="match status" value="1"/>
</dbReference>
<name>A0ABT5HTJ7_9CAUL</name>
<sequence length="311" mass="34041">MSERSPQARCRPRLAPWFILFIAIFVACTSGAKSATPFPSAETARFSVEVVGQGPDIILIPGLNCSREVWDATVTQLKGRYRLHVINIAGFGSEPAAANRTGPVIDPVTEALNAYIVQNKLQKPIVVGHSLGGLTGLRLASQHPDSVSKVIVVDALPFIGVLFNPMATTETIIPQATQMRDNMLKGDDATYKAQQQAALAALPAPKTEAEKNRLRIATWGAQSDRHVVAQAFYDDMTMDLRQDLPKITAAVVLFFPHHASMPYTADQTEAFYKTQYAGTAHFTARRFDNSQHFIMYDQPDAFAAALIEALK</sequence>
<keyword evidence="1 3" id="KW-0378">Hydrolase</keyword>
<dbReference type="Pfam" id="PF12697">
    <property type="entry name" value="Abhydrolase_6"/>
    <property type="match status" value="1"/>
</dbReference>
<comment type="caution">
    <text evidence="3">The sequence shown here is derived from an EMBL/GenBank/DDBJ whole genome shotgun (WGS) entry which is preliminary data.</text>
</comment>
<dbReference type="PRINTS" id="PR00111">
    <property type="entry name" value="ABHYDROLASE"/>
</dbReference>
<proteinExistence type="predicted"/>
<protein>
    <submittedName>
        <fullName evidence="3">Alpha/beta hydrolase</fullName>
    </submittedName>
</protein>
<dbReference type="GO" id="GO:0016787">
    <property type="term" value="F:hydrolase activity"/>
    <property type="evidence" value="ECO:0007669"/>
    <property type="project" value="UniProtKB-KW"/>
</dbReference>
<dbReference type="Gene3D" id="3.40.50.1820">
    <property type="entry name" value="alpha/beta hydrolase"/>
    <property type="match status" value="1"/>
</dbReference>
<evidence type="ECO:0000313" key="4">
    <source>
        <dbReference type="Proteomes" id="UP001214854"/>
    </source>
</evidence>
<dbReference type="PANTHER" id="PTHR43798:SF31">
    <property type="entry name" value="AB HYDROLASE SUPERFAMILY PROTEIN YCLE"/>
    <property type="match status" value="1"/>
</dbReference>
<dbReference type="InterPro" id="IPR029058">
    <property type="entry name" value="AB_hydrolase_fold"/>
</dbReference>
<accession>A0ABT5HTJ7</accession>
<dbReference type="RefSeq" id="WP_272747861.1">
    <property type="nucleotide sequence ID" value="NZ_JAQQKX010000006.1"/>
</dbReference>
<dbReference type="InterPro" id="IPR050266">
    <property type="entry name" value="AB_hydrolase_sf"/>
</dbReference>
<dbReference type="PANTHER" id="PTHR43798">
    <property type="entry name" value="MONOACYLGLYCEROL LIPASE"/>
    <property type="match status" value="1"/>
</dbReference>
<keyword evidence="4" id="KW-1185">Reference proteome</keyword>
<dbReference type="PROSITE" id="PS51257">
    <property type="entry name" value="PROKAR_LIPOPROTEIN"/>
    <property type="match status" value="1"/>
</dbReference>
<dbReference type="Proteomes" id="UP001214854">
    <property type="component" value="Unassembled WGS sequence"/>
</dbReference>